<evidence type="ECO:0000313" key="11">
    <source>
        <dbReference type="EMBL" id="TLM77257.1"/>
    </source>
</evidence>
<dbReference type="Gene3D" id="2.60.60.40">
    <property type="match status" value="2"/>
</dbReference>
<evidence type="ECO:0000313" key="12">
    <source>
        <dbReference type="Proteomes" id="UP000306791"/>
    </source>
</evidence>
<keyword evidence="6" id="KW-0326">Glycosidase</keyword>
<dbReference type="CDD" id="cd09003">
    <property type="entry name" value="GH43_XynD-like"/>
    <property type="match status" value="1"/>
</dbReference>
<dbReference type="Gene3D" id="3.20.20.80">
    <property type="entry name" value="Glycosidases"/>
    <property type="match status" value="1"/>
</dbReference>
<dbReference type="PROSITE" id="PS51175">
    <property type="entry name" value="CBM6"/>
    <property type="match status" value="1"/>
</dbReference>
<evidence type="ECO:0000256" key="8">
    <source>
        <dbReference type="SAM" id="SignalP"/>
    </source>
</evidence>
<dbReference type="SMART" id="SM00633">
    <property type="entry name" value="Glyco_10"/>
    <property type="match status" value="1"/>
</dbReference>
<dbReference type="InterPro" id="IPR008979">
    <property type="entry name" value="Galactose-bd-like_sf"/>
</dbReference>
<feature type="domain" description="GH10" evidence="10">
    <location>
        <begin position="841"/>
        <end position="1119"/>
    </location>
</feature>
<protein>
    <submittedName>
        <fullName evidence="11">Carbohydrate-binding protein</fullName>
    </submittedName>
</protein>
<dbReference type="Gene3D" id="2.115.10.20">
    <property type="entry name" value="Glycosyl hydrolase domain, family 43"/>
    <property type="match status" value="1"/>
</dbReference>
<proteinExistence type="inferred from homology"/>
<dbReference type="Proteomes" id="UP000306791">
    <property type="component" value="Unassembled WGS sequence"/>
</dbReference>
<dbReference type="Pfam" id="PF03422">
    <property type="entry name" value="CBM_6"/>
    <property type="match status" value="1"/>
</dbReference>
<dbReference type="PROSITE" id="PS51257">
    <property type="entry name" value="PROKAR_LIPOPROTEIN"/>
    <property type="match status" value="1"/>
</dbReference>
<dbReference type="CDD" id="cd04084">
    <property type="entry name" value="CBM6_xylanase-like"/>
    <property type="match status" value="1"/>
</dbReference>
<comment type="similarity">
    <text evidence="1">Belongs to the glycosyl hydrolase 43 family.</text>
</comment>
<keyword evidence="5" id="KW-0119">Carbohydrate metabolism</keyword>
<accession>A0ABY2UHD4</accession>
<evidence type="ECO:0000259" key="9">
    <source>
        <dbReference type="PROSITE" id="PS51175"/>
    </source>
</evidence>
<sequence length="1122" mass="121979">MNLKKIIPSFMPSMGSCMKTAAAMFALSASAACLADNPLVSQVYTADPAARVFDGRVYVIVTHDQDTQSDYSELHDYYMFSSEDMINWQDHGVVFDARTDSSWANLAYAPDMIERNGKYYLYFPNGANSIGVAVSDSPTGPFTDPLGGPLIDRNTPNGNVDWVFDPGVFIDDDGQAYLYFGGGGPGNARVIRLNEDMISTSGSAITLDVPNFFEALYMHKRNGTYYLSYSTNTAGGLAIDYMTSNNPTSGFVHRGTVLPNPWENNNNNNHQSILEFNNQWYIFYHNRAVANARGASTYQRSINVDRLFYNNDGSIQQVAAGSAGVPKLKNVDPFVRNEAETIDKEQGIETEGPATGTRNLAFIQNGDWVKISNVDFGAGATGFEASVASDTTGGAIEIIIDDVNNAPVGSLSVGNTGGWQSWQTTSTQINTVTGLHDLYLRFSGSADYLLNLDWYRFTGGAGQGSTLEVELESLSGQSSFSPFNVEFDSAASGGQYIAWPNNGVQILSSPADGETGQVEIPFTLSQSADVQFQIRANMANGDDDSFYYKLDSGAWSTQNNTATSGWETLMPTTFGNLAAGDHTLRILRREDGAGLDRVTLIASAGEISASGAGGDNNIVVRALGTTGTESITLRVGDTDMQSWTLTTAMMDYAASTDLTGDVTVVFTNDGGDADVQVDYVEINGQVRQAEDQSENTGVWGNDQCGGGSNSEWLHCNGHINFGPIASTITVRARGTTGTELITLRSGDSDLQSWTLTTAMADYTATTNLTGDVIVAYTNDSGDADVQVDYVVVNGQTRQAEDQSENTGVWGNDQCGGGANSEWLHCSGHINFGPVFGANPGPSPIPFFVGNITTGGQVRSDFMQYWDQITPENEGKWSSVEGTRDQYNWSGLDAAYNFAKQNGIPFKQHTFVWGNQSPSWINNLNPSEQAAEIEEWIRDYCARYPDTEMIDVVNEATPGHAPAGYAQSAFGNDWIIRSFQLAKQYCPNAVLILNDYNVLSWNTQEFIDMARPAVEAGVVDAIGLQAHGLEDWSLNDLQSKLNAVAALGLPIYISEYDVNHADDQRQLQIMQEQFTMFINHPSVVGITLWGYVHGQTWVPNSGLIRSDGTHRPAMTWLMNYLGR</sequence>
<evidence type="ECO:0000256" key="6">
    <source>
        <dbReference type="ARBA" id="ARBA00023295"/>
    </source>
</evidence>
<dbReference type="EMBL" id="VANI01000010">
    <property type="protein sequence ID" value="TLM77257.1"/>
    <property type="molecule type" value="Genomic_DNA"/>
</dbReference>
<organism evidence="11 12">
    <name type="scientific">Microbulbifer harenosus</name>
    <dbReference type="NCBI Taxonomy" id="2576840"/>
    <lineage>
        <taxon>Bacteria</taxon>
        <taxon>Pseudomonadati</taxon>
        <taxon>Pseudomonadota</taxon>
        <taxon>Gammaproteobacteria</taxon>
        <taxon>Cellvibrionales</taxon>
        <taxon>Microbulbiferaceae</taxon>
        <taxon>Microbulbifer</taxon>
    </lineage>
</organism>
<dbReference type="SUPFAM" id="SSF51445">
    <property type="entry name" value="(Trans)glycosidases"/>
    <property type="match status" value="1"/>
</dbReference>
<comment type="caution">
    <text evidence="11">The sequence shown here is derived from an EMBL/GenBank/DDBJ whole genome shotgun (WGS) entry which is preliminary data.</text>
</comment>
<keyword evidence="3 8" id="KW-0732">Signal</keyword>
<dbReference type="Gene3D" id="2.60.120.260">
    <property type="entry name" value="Galactose-binding domain-like"/>
    <property type="match status" value="2"/>
</dbReference>
<evidence type="ECO:0000256" key="5">
    <source>
        <dbReference type="ARBA" id="ARBA00023277"/>
    </source>
</evidence>
<dbReference type="InterPro" id="IPR023296">
    <property type="entry name" value="Glyco_hydro_beta-prop_sf"/>
</dbReference>
<dbReference type="PANTHER" id="PTHR43772:SF2">
    <property type="entry name" value="PUTATIVE (AFU_ORTHOLOGUE AFUA_2G04480)-RELATED"/>
    <property type="match status" value="1"/>
</dbReference>
<dbReference type="InterPro" id="IPR006584">
    <property type="entry name" value="Cellulose-bd_IV"/>
</dbReference>
<gene>
    <name evidence="11" type="ORF">FDY93_09995</name>
</gene>
<keyword evidence="12" id="KW-1185">Reference proteome</keyword>
<evidence type="ECO:0000256" key="1">
    <source>
        <dbReference type="ARBA" id="ARBA00009865"/>
    </source>
</evidence>
<dbReference type="InterPro" id="IPR006710">
    <property type="entry name" value="Glyco_hydro_43"/>
</dbReference>
<dbReference type="Pfam" id="PF00331">
    <property type="entry name" value="Glyco_hydro_10"/>
    <property type="match status" value="1"/>
</dbReference>
<keyword evidence="2" id="KW-0858">Xylan degradation</keyword>
<dbReference type="InterPro" id="IPR031768">
    <property type="entry name" value="CBM60_xylan-bd"/>
</dbReference>
<dbReference type="PANTHER" id="PTHR43772">
    <property type="entry name" value="ENDO-1,4-BETA-XYLANASE"/>
    <property type="match status" value="1"/>
</dbReference>
<keyword evidence="4" id="KW-0378">Hydrolase</keyword>
<feature type="chain" id="PRO_5047508007" evidence="8">
    <location>
        <begin position="36"/>
        <end position="1122"/>
    </location>
</feature>
<feature type="signal peptide" evidence="8">
    <location>
        <begin position="1"/>
        <end position="35"/>
    </location>
</feature>
<feature type="domain" description="CBM6" evidence="9">
    <location>
        <begin position="335"/>
        <end position="458"/>
    </location>
</feature>
<dbReference type="InterPro" id="IPR052176">
    <property type="entry name" value="Glycosyl_Hydrlase_43_Enz"/>
</dbReference>
<dbReference type="PROSITE" id="PS51760">
    <property type="entry name" value="GH10_2"/>
    <property type="match status" value="1"/>
</dbReference>
<dbReference type="RefSeq" id="WP_138235598.1">
    <property type="nucleotide sequence ID" value="NZ_CP185860.1"/>
</dbReference>
<dbReference type="SMART" id="SM00606">
    <property type="entry name" value="CBD_IV"/>
    <property type="match status" value="1"/>
</dbReference>
<name>A0ABY2UHD4_9GAMM</name>
<dbReference type="SUPFAM" id="SSF75005">
    <property type="entry name" value="Arabinanase/levansucrase/invertase"/>
    <property type="match status" value="1"/>
</dbReference>
<dbReference type="InterPro" id="IPR001000">
    <property type="entry name" value="GH10_dom"/>
</dbReference>
<evidence type="ECO:0000259" key="10">
    <source>
        <dbReference type="PROSITE" id="PS51760"/>
    </source>
</evidence>
<dbReference type="SUPFAM" id="SSF49785">
    <property type="entry name" value="Galactose-binding domain-like"/>
    <property type="match status" value="1"/>
</dbReference>
<dbReference type="Pfam" id="PF04616">
    <property type="entry name" value="Glyco_hydro_43"/>
    <property type="match status" value="1"/>
</dbReference>
<dbReference type="InterPro" id="IPR005084">
    <property type="entry name" value="CBM6"/>
</dbReference>
<evidence type="ECO:0000256" key="4">
    <source>
        <dbReference type="ARBA" id="ARBA00022801"/>
    </source>
</evidence>
<keyword evidence="7" id="KW-0624">Polysaccharide degradation</keyword>
<dbReference type="Pfam" id="PF16841">
    <property type="entry name" value="CBM60"/>
    <property type="match status" value="1"/>
</dbReference>
<evidence type="ECO:0000256" key="7">
    <source>
        <dbReference type="ARBA" id="ARBA00023326"/>
    </source>
</evidence>
<evidence type="ECO:0000256" key="3">
    <source>
        <dbReference type="ARBA" id="ARBA00022729"/>
    </source>
</evidence>
<dbReference type="InterPro" id="IPR017853">
    <property type="entry name" value="GH"/>
</dbReference>
<evidence type="ECO:0000256" key="2">
    <source>
        <dbReference type="ARBA" id="ARBA00022651"/>
    </source>
</evidence>
<reference evidence="11 12" key="1">
    <citation type="submission" date="2019-05" db="EMBL/GenBank/DDBJ databases">
        <title>Microbulbifer harenosus sp. nov., an alginate-degrading bacterium isolated from coastal sand.</title>
        <authorList>
            <person name="Huang H."/>
            <person name="Mo K."/>
            <person name="Bao S."/>
        </authorList>
    </citation>
    <scope>NUCLEOTIDE SEQUENCE [LARGE SCALE GENOMIC DNA]</scope>
    <source>
        <strain evidence="11 12">HB161719</strain>
    </source>
</reference>